<feature type="transmembrane region" description="Helical" evidence="1">
    <location>
        <begin position="36"/>
        <end position="55"/>
    </location>
</feature>
<organism evidence="2 3">
    <name type="scientific">Oceanidesulfovibrio marinus</name>
    <dbReference type="NCBI Taxonomy" id="370038"/>
    <lineage>
        <taxon>Bacteria</taxon>
        <taxon>Pseudomonadati</taxon>
        <taxon>Thermodesulfobacteriota</taxon>
        <taxon>Desulfovibrionia</taxon>
        <taxon>Desulfovibrionales</taxon>
        <taxon>Desulfovibrionaceae</taxon>
        <taxon>Oceanidesulfovibrio</taxon>
    </lineage>
</organism>
<protein>
    <submittedName>
        <fullName evidence="2">Uncharacterized protein</fullName>
    </submittedName>
</protein>
<sequence>MVGLWFLYWLILVPIAIANGAARELTFGKGLPELRAHQLSTLTGTILFAVYYWILSFFWQISSYSEAFAIGLFWLALTVLFEFVFGHYVLKHPWSRLLADYDLARGRLWVLVLIWTFLGPAMVRGFSLLE</sequence>
<evidence type="ECO:0000256" key="1">
    <source>
        <dbReference type="SAM" id="Phobius"/>
    </source>
</evidence>
<accession>A0ABX6NBY4</accession>
<evidence type="ECO:0000313" key="3">
    <source>
        <dbReference type="Proteomes" id="UP000503251"/>
    </source>
</evidence>
<feature type="transmembrane region" description="Helical" evidence="1">
    <location>
        <begin position="108"/>
        <end position="129"/>
    </location>
</feature>
<feature type="transmembrane region" description="Helical" evidence="1">
    <location>
        <begin position="67"/>
        <end position="88"/>
    </location>
</feature>
<keyword evidence="1" id="KW-0812">Transmembrane</keyword>
<keyword evidence="1" id="KW-1133">Transmembrane helix</keyword>
<keyword evidence="3" id="KW-1185">Reference proteome</keyword>
<proteinExistence type="predicted"/>
<keyword evidence="1" id="KW-0472">Membrane</keyword>
<gene>
    <name evidence="2" type="ORF">E8L03_03810</name>
</gene>
<dbReference type="EMBL" id="CP039543">
    <property type="protein sequence ID" value="QJT08103.1"/>
    <property type="molecule type" value="Genomic_DNA"/>
</dbReference>
<name>A0ABX6NBY4_9BACT</name>
<reference evidence="2 3" key="1">
    <citation type="submission" date="2019-04" db="EMBL/GenBank/DDBJ databases">
        <title>Isolation and culture of sulfate reducing bacteria from the cold seep of the South China Sea.</title>
        <authorList>
            <person name="Sun C."/>
            <person name="Liu R."/>
        </authorList>
    </citation>
    <scope>NUCLEOTIDE SEQUENCE [LARGE SCALE GENOMIC DNA]</scope>
    <source>
        <strain evidence="2 3">CS1</strain>
    </source>
</reference>
<dbReference type="Proteomes" id="UP000503251">
    <property type="component" value="Chromosome"/>
</dbReference>
<dbReference type="RefSeq" id="WP_171266624.1">
    <property type="nucleotide sequence ID" value="NZ_CP039543.1"/>
</dbReference>
<evidence type="ECO:0000313" key="2">
    <source>
        <dbReference type="EMBL" id="QJT08103.1"/>
    </source>
</evidence>